<name>A0A2I0JTW4_PUNGR</name>
<proteinExistence type="predicted"/>
<accession>A0A2I0JTW4</accession>
<evidence type="ECO:0000313" key="1">
    <source>
        <dbReference type="EMBL" id="PKI59702.1"/>
    </source>
</evidence>
<keyword evidence="2" id="KW-1185">Reference proteome</keyword>
<evidence type="ECO:0000313" key="2">
    <source>
        <dbReference type="Proteomes" id="UP000233551"/>
    </source>
</evidence>
<sequence>MRALTRVHFRVRTMTIENTIGHPYRAQKTTEETRRASDPGSIEVDSLRYYSLQALDPGSAGVGTAALFIVGISECIQYGTLKIPYDTKTTNVIFVPIPEIICLSRGILEHSQTAFLMGLLGLSLYWQINGTQRQAWPYSRVTGTRE</sequence>
<dbReference type="Proteomes" id="UP000233551">
    <property type="component" value="Unassembled WGS sequence"/>
</dbReference>
<protein>
    <submittedName>
        <fullName evidence="1">Uncharacterized protein</fullName>
    </submittedName>
</protein>
<organism evidence="1 2">
    <name type="scientific">Punica granatum</name>
    <name type="common">Pomegranate</name>
    <dbReference type="NCBI Taxonomy" id="22663"/>
    <lineage>
        <taxon>Eukaryota</taxon>
        <taxon>Viridiplantae</taxon>
        <taxon>Streptophyta</taxon>
        <taxon>Embryophyta</taxon>
        <taxon>Tracheophyta</taxon>
        <taxon>Spermatophyta</taxon>
        <taxon>Magnoliopsida</taxon>
        <taxon>eudicotyledons</taxon>
        <taxon>Gunneridae</taxon>
        <taxon>Pentapetalae</taxon>
        <taxon>rosids</taxon>
        <taxon>malvids</taxon>
        <taxon>Myrtales</taxon>
        <taxon>Lythraceae</taxon>
        <taxon>Punica</taxon>
    </lineage>
</organism>
<dbReference type="AlphaFoldDB" id="A0A2I0JTW4"/>
<dbReference type="EMBL" id="PGOL01001241">
    <property type="protein sequence ID" value="PKI59702.1"/>
    <property type="molecule type" value="Genomic_DNA"/>
</dbReference>
<comment type="caution">
    <text evidence="1">The sequence shown here is derived from an EMBL/GenBank/DDBJ whole genome shotgun (WGS) entry which is preliminary data.</text>
</comment>
<reference evidence="1 2" key="1">
    <citation type="submission" date="2017-11" db="EMBL/GenBank/DDBJ databases">
        <title>De-novo sequencing of pomegranate (Punica granatum L.) genome.</title>
        <authorList>
            <person name="Akparov Z."/>
            <person name="Amiraslanov A."/>
            <person name="Hajiyeva S."/>
            <person name="Abbasov M."/>
            <person name="Kaur K."/>
            <person name="Hamwieh A."/>
            <person name="Solovyev V."/>
            <person name="Salamov A."/>
            <person name="Braich B."/>
            <person name="Kosarev P."/>
            <person name="Mahmoud A."/>
            <person name="Hajiyev E."/>
            <person name="Babayeva S."/>
            <person name="Izzatullayeva V."/>
            <person name="Mammadov A."/>
            <person name="Mammadov A."/>
            <person name="Sharifova S."/>
            <person name="Ojaghi J."/>
            <person name="Eynullazada K."/>
            <person name="Bayramov B."/>
            <person name="Abdulazimova A."/>
            <person name="Shahmuradov I."/>
        </authorList>
    </citation>
    <scope>NUCLEOTIDE SEQUENCE [LARGE SCALE GENOMIC DNA]</scope>
    <source>
        <strain evidence="2">cv. AG2017</strain>
        <tissue evidence="1">Leaf</tissue>
    </source>
</reference>
<gene>
    <name evidence="1" type="ORF">CRG98_019878</name>
</gene>